<proteinExistence type="predicted"/>
<accession>A0A317X2N6</accession>
<evidence type="ECO:0000256" key="1">
    <source>
        <dbReference type="SAM" id="SignalP"/>
    </source>
</evidence>
<organism evidence="2 3">
    <name type="scientific">Aspergillus heteromorphus CBS 117.55</name>
    <dbReference type="NCBI Taxonomy" id="1448321"/>
    <lineage>
        <taxon>Eukaryota</taxon>
        <taxon>Fungi</taxon>
        <taxon>Dikarya</taxon>
        <taxon>Ascomycota</taxon>
        <taxon>Pezizomycotina</taxon>
        <taxon>Eurotiomycetes</taxon>
        <taxon>Eurotiomycetidae</taxon>
        <taxon>Eurotiales</taxon>
        <taxon>Aspergillaceae</taxon>
        <taxon>Aspergillus</taxon>
        <taxon>Aspergillus subgen. Circumdati</taxon>
    </lineage>
</organism>
<dbReference type="AlphaFoldDB" id="A0A317X2N6"/>
<dbReference type="Proteomes" id="UP000247233">
    <property type="component" value="Unassembled WGS sequence"/>
</dbReference>
<dbReference type="VEuPathDB" id="FungiDB:BO70DRAFT_349134"/>
<name>A0A317X2N6_9EURO</name>
<dbReference type="GeneID" id="37063880"/>
<dbReference type="RefSeq" id="XP_025404565.1">
    <property type="nucleotide sequence ID" value="XM_025541643.1"/>
</dbReference>
<dbReference type="EMBL" id="MSFL01000001">
    <property type="protein sequence ID" value="PWY92826.1"/>
    <property type="molecule type" value="Genomic_DNA"/>
</dbReference>
<comment type="caution">
    <text evidence="2">The sequence shown here is derived from an EMBL/GenBank/DDBJ whole genome shotgun (WGS) entry which is preliminary data.</text>
</comment>
<evidence type="ECO:0000313" key="3">
    <source>
        <dbReference type="Proteomes" id="UP000247233"/>
    </source>
</evidence>
<dbReference type="OrthoDB" id="4474487at2759"/>
<feature type="signal peptide" evidence="1">
    <location>
        <begin position="1"/>
        <end position="16"/>
    </location>
</feature>
<reference evidence="2 3" key="1">
    <citation type="submission" date="2016-12" db="EMBL/GenBank/DDBJ databases">
        <title>The genomes of Aspergillus section Nigri reveals drivers in fungal speciation.</title>
        <authorList>
            <consortium name="DOE Joint Genome Institute"/>
            <person name="Vesth T.C."/>
            <person name="Nybo J."/>
            <person name="Theobald S."/>
            <person name="Brandl J."/>
            <person name="Frisvad J.C."/>
            <person name="Nielsen K.F."/>
            <person name="Lyhne E.K."/>
            <person name="Kogle M.E."/>
            <person name="Kuo A."/>
            <person name="Riley R."/>
            <person name="Clum A."/>
            <person name="Nolan M."/>
            <person name="Lipzen A."/>
            <person name="Salamov A."/>
            <person name="Henrissat B."/>
            <person name="Wiebenga A."/>
            <person name="De Vries R.P."/>
            <person name="Grigoriev I.V."/>
            <person name="Mortensen U.H."/>
            <person name="Andersen M.R."/>
            <person name="Baker S.E."/>
        </authorList>
    </citation>
    <scope>NUCLEOTIDE SEQUENCE [LARGE SCALE GENOMIC DNA]</scope>
    <source>
        <strain evidence="2 3">CBS 117.55</strain>
    </source>
</reference>
<protein>
    <submittedName>
        <fullName evidence="2">Uncharacterized protein</fullName>
    </submittedName>
</protein>
<evidence type="ECO:0000313" key="2">
    <source>
        <dbReference type="EMBL" id="PWY92826.1"/>
    </source>
</evidence>
<feature type="chain" id="PRO_5016388455" evidence="1">
    <location>
        <begin position="17"/>
        <end position="102"/>
    </location>
</feature>
<sequence>MQLSIVLLFSISLVSAVAVPQGADAATGTATDASEVSYNSEHDPICHRNSDCGTGCCYNGICLAYCFHEQGPIEDQKCHGTKAKCSHHPGAVRDTVPESRFP</sequence>
<keyword evidence="1" id="KW-0732">Signal</keyword>
<keyword evidence="3" id="KW-1185">Reference proteome</keyword>
<gene>
    <name evidence="2" type="ORF">BO70DRAFT_349134</name>
</gene>